<dbReference type="EMBL" id="HBGA01000050">
    <property type="protein sequence ID" value="CAD8988992.1"/>
    <property type="molecule type" value="Transcribed_RNA"/>
</dbReference>
<keyword evidence="1" id="KW-0560">Oxidoreductase</keyword>
<feature type="region of interest" description="Disordered" evidence="2">
    <location>
        <begin position="69"/>
        <end position="90"/>
    </location>
</feature>
<dbReference type="GO" id="GO:0016491">
    <property type="term" value="F:oxidoreductase activity"/>
    <property type="evidence" value="ECO:0007669"/>
    <property type="project" value="UniProtKB-KW"/>
</dbReference>
<dbReference type="PANTHER" id="PTHR12463:SF1">
    <property type="entry name" value="2-OXOGLUTARATE AND FE-DEPENDENT OXYGENASE FAMILY PROTEIN"/>
    <property type="match status" value="1"/>
</dbReference>
<reference evidence="4" key="1">
    <citation type="submission" date="2021-01" db="EMBL/GenBank/DDBJ databases">
        <authorList>
            <person name="Corre E."/>
            <person name="Pelletier E."/>
            <person name="Niang G."/>
            <person name="Scheremetjew M."/>
            <person name="Finn R."/>
            <person name="Kale V."/>
            <person name="Holt S."/>
            <person name="Cochrane G."/>
            <person name="Meng A."/>
            <person name="Brown T."/>
            <person name="Cohen L."/>
        </authorList>
    </citation>
    <scope>NUCLEOTIDE SEQUENCE</scope>
    <source>
        <strain evidence="4">NIES-381</strain>
    </source>
</reference>
<dbReference type="InterPro" id="IPR032857">
    <property type="entry name" value="ALKBH4"/>
</dbReference>
<protein>
    <recommendedName>
        <fullName evidence="3">Fe2OG dioxygenase domain-containing protein</fullName>
    </recommendedName>
</protein>
<accession>A0A6U7SXH6</accession>
<dbReference type="SUPFAM" id="SSF51197">
    <property type="entry name" value="Clavaminate synthase-like"/>
    <property type="match status" value="1"/>
</dbReference>
<keyword evidence="1" id="KW-0479">Metal-binding</keyword>
<dbReference type="PANTHER" id="PTHR12463">
    <property type="entry name" value="OXYGENASE-RELATED"/>
    <property type="match status" value="1"/>
</dbReference>
<comment type="similarity">
    <text evidence="1">Belongs to the iron/ascorbate-dependent oxidoreductase family.</text>
</comment>
<sequence length="324" mass="37273">MPARKKELLVMDLEVNEADRELVAIIDAGAKLGSRDAILSLQELERRVLDAVEKLNVQDNLKEWVVEPPPTQEEVSQDHVPAEAKSDLKETKNHALRAGCRINTYAPPVEDKYLVNPPMYIPSPKALEWAARLENMTHVEAPPGLIYIPNFTTEKEEEQLLAWANTLNWDHEVSTRDTIQFGHHFNYHTREITKGRPWGNLDTLKDKLAPHMMGRTIDECLVNRIRPPNGHGAHIDHEAFDEPVAIIGTHGEVNFVFHHRDGRRFHVIRSQRRSLLLITGEAHYHWYHSIPEGIDDAWKGRIILRKTRISWTMRAMLQSYCDGL</sequence>
<name>A0A6U7SXH6_9EUGL</name>
<keyword evidence="1" id="KW-0408">Iron</keyword>
<evidence type="ECO:0000313" key="5">
    <source>
        <dbReference type="EMBL" id="CAD8988998.1"/>
    </source>
</evidence>
<dbReference type="InterPro" id="IPR005123">
    <property type="entry name" value="Oxoglu/Fe-dep_dioxygenase_dom"/>
</dbReference>
<dbReference type="GO" id="GO:0070988">
    <property type="term" value="P:demethylation"/>
    <property type="evidence" value="ECO:0007669"/>
    <property type="project" value="InterPro"/>
</dbReference>
<evidence type="ECO:0000256" key="1">
    <source>
        <dbReference type="RuleBase" id="RU003682"/>
    </source>
</evidence>
<dbReference type="InterPro" id="IPR037151">
    <property type="entry name" value="AlkB-like_sf"/>
</dbReference>
<dbReference type="Gene3D" id="2.60.120.590">
    <property type="entry name" value="Alpha-ketoglutarate-dependent dioxygenase AlkB-like"/>
    <property type="match status" value="1"/>
</dbReference>
<dbReference type="GO" id="GO:0032451">
    <property type="term" value="F:demethylase activity"/>
    <property type="evidence" value="ECO:0007669"/>
    <property type="project" value="TreeGrafter"/>
</dbReference>
<feature type="domain" description="Fe2OG dioxygenase" evidence="3">
    <location>
        <begin position="216"/>
        <end position="317"/>
    </location>
</feature>
<dbReference type="PROSITE" id="PS51471">
    <property type="entry name" value="FE2OG_OXY"/>
    <property type="match status" value="1"/>
</dbReference>
<dbReference type="GO" id="GO:0046872">
    <property type="term" value="F:metal ion binding"/>
    <property type="evidence" value="ECO:0007669"/>
    <property type="project" value="UniProtKB-KW"/>
</dbReference>
<feature type="compositionally biased region" description="Basic and acidic residues" evidence="2">
    <location>
        <begin position="76"/>
        <end position="90"/>
    </location>
</feature>
<evidence type="ECO:0000313" key="4">
    <source>
        <dbReference type="EMBL" id="CAD8988992.1"/>
    </source>
</evidence>
<evidence type="ECO:0000259" key="3">
    <source>
        <dbReference type="PROSITE" id="PS51471"/>
    </source>
</evidence>
<dbReference type="AlphaFoldDB" id="A0A6U7SXH6"/>
<organism evidence="4">
    <name type="scientific">Eutreptiella gymnastica</name>
    <dbReference type="NCBI Taxonomy" id="73025"/>
    <lineage>
        <taxon>Eukaryota</taxon>
        <taxon>Discoba</taxon>
        <taxon>Euglenozoa</taxon>
        <taxon>Euglenida</taxon>
        <taxon>Spirocuta</taxon>
        <taxon>Euglenophyceae</taxon>
        <taxon>Eutreptiales</taxon>
        <taxon>Eutreptiaceae</taxon>
        <taxon>Eutreptiella</taxon>
    </lineage>
</organism>
<proteinExistence type="inferred from homology"/>
<evidence type="ECO:0000256" key="2">
    <source>
        <dbReference type="SAM" id="MobiDB-lite"/>
    </source>
</evidence>
<dbReference type="EMBL" id="HBGA01000061">
    <property type="protein sequence ID" value="CAD8988998.1"/>
    <property type="molecule type" value="Transcribed_RNA"/>
</dbReference>
<gene>
    <name evidence="4" type="ORF">EGYM00392_LOCUS31</name>
    <name evidence="5" type="ORF">EGYM00392_LOCUS37</name>
</gene>